<evidence type="ECO:0000256" key="2">
    <source>
        <dbReference type="ARBA" id="ARBA00004370"/>
    </source>
</evidence>
<keyword evidence="8" id="KW-0472">Membrane</keyword>
<dbReference type="InterPro" id="IPR013587">
    <property type="entry name" value="Nitrate/nitrite_sensing"/>
</dbReference>
<evidence type="ECO:0000256" key="8">
    <source>
        <dbReference type="ARBA" id="ARBA00022989"/>
    </source>
</evidence>
<comment type="subcellular location">
    <subcellularLocation>
        <location evidence="2">Membrane</location>
    </subcellularLocation>
</comment>
<dbReference type="Pfam" id="PF08376">
    <property type="entry name" value="NIT"/>
    <property type="match status" value="1"/>
</dbReference>
<dbReference type="PROSITE" id="PS50906">
    <property type="entry name" value="NIT"/>
    <property type="match status" value="1"/>
</dbReference>
<feature type="compositionally biased region" description="Low complexity" evidence="10">
    <location>
        <begin position="732"/>
        <end position="748"/>
    </location>
</feature>
<evidence type="ECO:0000256" key="9">
    <source>
        <dbReference type="ARBA" id="ARBA00023012"/>
    </source>
</evidence>
<keyword evidence="8" id="KW-1133">Transmembrane helix</keyword>
<dbReference type="Gene3D" id="6.10.340.10">
    <property type="match status" value="1"/>
</dbReference>
<comment type="caution">
    <text evidence="13">The sequence shown here is derived from an EMBL/GenBank/DDBJ whole genome shotgun (WGS) entry which is preliminary data.</text>
</comment>
<gene>
    <name evidence="13" type="ORF">HDA35_006033</name>
</gene>
<keyword evidence="6" id="KW-0812">Transmembrane</keyword>
<dbReference type="SUPFAM" id="SSF55874">
    <property type="entry name" value="ATPase domain of HSP90 chaperone/DNA topoisomerase II/histidine kinase"/>
    <property type="match status" value="1"/>
</dbReference>
<feature type="compositionally biased region" description="Low complexity" evidence="10">
    <location>
        <begin position="859"/>
        <end position="870"/>
    </location>
</feature>
<evidence type="ECO:0000259" key="12">
    <source>
        <dbReference type="PROSITE" id="PS50906"/>
    </source>
</evidence>
<keyword evidence="9" id="KW-0902">Two-component regulatory system</keyword>
<proteinExistence type="predicted"/>
<dbReference type="InterPro" id="IPR050428">
    <property type="entry name" value="TCS_sensor_his_kinase"/>
</dbReference>
<evidence type="ECO:0000259" key="11">
    <source>
        <dbReference type="PROSITE" id="PS50109"/>
    </source>
</evidence>
<feature type="region of interest" description="Disordered" evidence="10">
    <location>
        <begin position="634"/>
        <end position="883"/>
    </location>
</feature>
<evidence type="ECO:0000256" key="7">
    <source>
        <dbReference type="ARBA" id="ARBA00022777"/>
    </source>
</evidence>
<protein>
    <recommendedName>
        <fullName evidence="3">histidine kinase</fullName>
        <ecNumber evidence="3">2.7.13.3</ecNumber>
    </recommendedName>
</protein>
<evidence type="ECO:0000256" key="1">
    <source>
        <dbReference type="ARBA" id="ARBA00000085"/>
    </source>
</evidence>
<dbReference type="InterPro" id="IPR005467">
    <property type="entry name" value="His_kinase_dom"/>
</dbReference>
<dbReference type="RefSeq" id="WP_179805741.1">
    <property type="nucleotide sequence ID" value="NZ_JACCCQ010000001.1"/>
</dbReference>
<evidence type="ECO:0000256" key="3">
    <source>
        <dbReference type="ARBA" id="ARBA00012438"/>
    </source>
</evidence>
<organism evidence="13 14">
    <name type="scientific">Micromonospora purpureochromogenes</name>
    <dbReference type="NCBI Taxonomy" id="47872"/>
    <lineage>
        <taxon>Bacteria</taxon>
        <taxon>Bacillati</taxon>
        <taxon>Actinomycetota</taxon>
        <taxon>Actinomycetes</taxon>
        <taxon>Micromonosporales</taxon>
        <taxon>Micromonosporaceae</taxon>
        <taxon>Micromonospora</taxon>
    </lineage>
</organism>
<dbReference type="Gene3D" id="3.30.565.10">
    <property type="entry name" value="Histidine kinase-like ATPase, C-terminal domain"/>
    <property type="match status" value="1"/>
</dbReference>
<accession>A0ABX2RUH6</accession>
<dbReference type="PROSITE" id="PS50109">
    <property type="entry name" value="HIS_KIN"/>
    <property type="match status" value="1"/>
</dbReference>
<feature type="domain" description="NIT" evidence="12">
    <location>
        <begin position="49"/>
        <end position="300"/>
    </location>
</feature>
<name>A0ABX2RUH6_9ACTN</name>
<dbReference type="EMBL" id="JACCCQ010000001">
    <property type="protein sequence ID" value="NYF60202.1"/>
    <property type="molecule type" value="Genomic_DNA"/>
</dbReference>
<dbReference type="SMART" id="SM00387">
    <property type="entry name" value="HATPase_c"/>
    <property type="match status" value="1"/>
</dbReference>
<evidence type="ECO:0000256" key="4">
    <source>
        <dbReference type="ARBA" id="ARBA00022553"/>
    </source>
</evidence>
<dbReference type="InterPro" id="IPR010910">
    <property type="entry name" value="Nitrate/nitrite_sensing_bac"/>
</dbReference>
<keyword evidence="4" id="KW-0597">Phosphoprotein</keyword>
<feature type="compositionally biased region" description="Low complexity" evidence="10">
    <location>
        <begin position="777"/>
        <end position="787"/>
    </location>
</feature>
<dbReference type="Proteomes" id="UP000631553">
    <property type="component" value="Unassembled WGS sequence"/>
</dbReference>
<reference evidence="13 14" key="1">
    <citation type="submission" date="2020-07" db="EMBL/GenBank/DDBJ databases">
        <title>Sequencing the genomes of 1000 actinobacteria strains.</title>
        <authorList>
            <person name="Klenk H.-P."/>
        </authorList>
    </citation>
    <scope>NUCLEOTIDE SEQUENCE [LARGE SCALE GENOMIC DNA]</scope>
    <source>
        <strain evidence="13 14">DSM 43814</strain>
    </source>
</reference>
<keyword evidence="14" id="KW-1185">Reference proteome</keyword>
<evidence type="ECO:0000313" key="13">
    <source>
        <dbReference type="EMBL" id="NYF60202.1"/>
    </source>
</evidence>
<dbReference type="InterPro" id="IPR036890">
    <property type="entry name" value="HATPase_C_sf"/>
</dbReference>
<dbReference type="InterPro" id="IPR003660">
    <property type="entry name" value="HAMP_dom"/>
</dbReference>
<dbReference type="PANTHER" id="PTHR45436">
    <property type="entry name" value="SENSOR HISTIDINE KINASE YKOH"/>
    <property type="match status" value="1"/>
</dbReference>
<dbReference type="InterPro" id="IPR003594">
    <property type="entry name" value="HATPase_dom"/>
</dbReference>
<dbReference type="Pfam" id="PF02518">
    <property type="entry name" value="HATPase_c"/>
    <property type="match status" value="1"/>
</dbReference>
<comment type="catalytic activity">
    <reaction evidence="1">
        <text>ATP + protein L-histidine = ADP + protein N-phospho-L-histidine.</text>
        <dbReference type="EC" id="2.7.13.3"/>
    </reaction>
</comment>
<dbReference type="SMART" id="SM00304">
    <property type="entry name" value="HAMP"/>
    <property type="match status" value="1"/>
</dbReference>
<evidence type="ECO:0000313" key="14">
    <source>
        <dbReference type="Proteomes" id="UP000631553"/>
    </source>
</evidence>
<keyword evidence="7 13" id="KW-0418">Kinase</keyword>
<dbReference type="EC" id="2.7.13.3" evidence="3"/>
<dbReference type="PANTHER" id="PTHR45436:SF5">
    <property type="entry name" value="SENSOR HISTIDINE KINASE TRCS"/>
    <property type="match status" value="1"/>
</dbReference>
<dbReference type="GO" id="GO:0016301">
    <property type="term" value="F:kinase activity"/>
    <property type="evidence" value="ECO:0007669"/>
    <property type="project" value="UniProtKB-KW"/>
</dbReference>
<evidence type="ECO:0000256" key="6">
    <source>
        <dbReference type="ARBA" id="ARBA00022692"/>
    </source>
</evidence>
<sequence length="883" mass="93520">MGSRSASLRTKVVALLVSLAALWAFAAWVTLRDGLNVLGVQTLDAQVAEPSESLLTELQRERRMSAAYLGRPSQEQAEQLREQRRRSEERAADFAESARSSRARLASSDELVDRIDEVVTRLDALGAVRDAVATRAVDRAGAVDSYTGVLDSLFRVYASLGKLDDEQIAKDTATLTQLVRVRELMSQEDALFAGVAAAGRINDREYAQFAHLVGAQRFLAGEALAELPDADRERYVRMTDGQSFVRLRSMEDRLVRDGRPNAPLPVEADDWQAAIAPALQEQEATVLASGDALVDRATPVAIWVIVRMVLAAGLGLIAVIASVIVSITTARALVRQLERLREAAFRLANERLPGVVERLGHGEQVDVATEAPPLEFGDDEIGQVGKAFNVVQETAVRTAVEQAELRRNVREVFLSLARRTQALVHRQLTLLDSMERREHDAEELEDLFRVDHLATRMRRNAENLIVLSGSTPGRAWRRNVPMVDVVRGAVAEVEDYTRVNVLPLGSVSLAGRAVGDVIHLLAELIENGLSFSPPHTSVEVRGQLVANGFAIEIEDRGLGMTEEDLAAANHRIVDRSELNLANASRLGLYVVSRLTERHGVKVQLKESAYGGTTAVVLIPLDLVEIGQDANTSGGFPVGTGVPPVGTGSIPPVHTGSVPPVGTGSVPPVGTGSVPPVAAGEGAPTAGAPAADSDTAADGDPVDTPPVPARAGTAPSPSAAGLPTRSRTRPGQGALTGPTVPTGLPTTVARPAAPQRPASVPTPVDTAVPNAATDDRTPAGTDAPAPAGTDDRTPAGTDGRVTDSGLPVRVRQANIVPELRGEQAAEDGDADEQAVRPPEQVRRMMSSYQTGTRRGRTDAARLLGGAATGARPGNGPENGDGQAT</sequence>
<evidence type="ECO:0000256" key="10">
    <source>
        <dbReference type="SAM" id="MobiDB-lite"/>
    </source>
</evidence>
<evidence type="ECO:0000256" key="5">
    <source>
        <dbReference type="ARBA" id="ARBA00022679"/>
    </source>
</evidence>
<keyword evidence="5" id="KW-0808">Transferase</keyword>
<feature type="domain" description="Histidine kinase" evidence="11">
    <location>
        <begin position="517"/>
        <end position="622"/>
    </location>
</feature>
<feature type="compositionally biased region" description="Low complexity" evidence="10">
    <location>
        <begin position="634"/>
        <end position="693"/>
    </location>
</feature>